<keyword evidence="7" id="KW-0067">ATP-binding</keyword>
<dbReference type="InterPro" id="IPR011712">
    <property type="entry name" value="Sig_transdc_His_kin_sub3_dim/P"/>
</dbReference>
<evidence type="ECO:0000259" key="11">
    <source>
        <dbReference type="Pfam" id="PF07730"/>
    </source>
</evidence>
<dbReference type="InterPro" id="IPR036890">
    <property type="entry name" value="HATPase_C_sf"/>
</dbReference>
<feature type="transmembrane region" description="Helical" evidence="9">
    <location>
        <begin position="162"/>
        <end position="181"/>
    </location>
</feature>
<dbReference type="Gene3D" id="3.30.565.10">
    <property type="entry name" value="Histidine kinase-like ATPase, C-terminal domain"/>
    <property type="match status" value="1"/>
</dbReference>
<evidence type="ECO:0000313" key="13">
    <source>
        <dbReference type="Proteomes" id="UP000199307"/>
    </source>
</evidence>
<dbReference type="PANTHER" id="PTHR24421:SF10">
    <property type="entry name" value="NITRATE_NITRITE SENSOR PROTEIN NARQ"/>
    <property type="match status" value="1"/>
</dbReference>
<dbReference type="InterPro" id="IPR050482">
    <property type="entry name" value="Sensor_HK_TwoCompSys"/>
</dbReference>
<keyword evidence="8" id="KW-0902">Two-component regulatory system</keyword>
<evidence type="ECO:0000256" key="6">
    <source>
        <dbReference type="ARBA" id="ARBA00022777"/>
    </source>
</evidence>
<evidence type="ECO:0000313" key="12">
    <source>
        <dbReference type="EMBL" id="SCY78697.1"/>
    </source>
</evidence>
<name>A0ABY0LYB0_9FLAO</name>
<dbReference type="EC" id="2.7.13.3" evidence="2"/>
<dbReference type="CDD" id="cd16917">
    <property type="entry name" value="HATPase_UhpB-NarQ-NarX-like"/>
    <property type="match status" value="1"/>
</dbReference>
<comment type="caution">
    <text evidence="12">The sequence shown here is derived from an EMBL/GenBank/DDBJ whole genome shotgun (WGS) entry which is preliminary data.</text>
</comment>
<evidence type="ECO:0000256" key="7">
    <source>
        <dbReference type="ARBA" id="ARBA00022840"/>
    </source>
</evidence>
<evidence type="ECO:0000256" key="9">
    <source>
        <dbReference type="SAM" id="Phobius"/>
    </source>
</evidence>
<feature type="transmembrane region" description="Helical" evidence="9">
    <location>
        <begin position="127"/>
        <end position="142"/>
    </location>
</feature>
<dbReference type="Gene3D" id="1.20.5.1930">
    <property type="match status" value="1"/>
</dbReference>
<dbReference type="SUPFAM" id="SSF55874">
    <property type="entry name" value="ATPase domain of HSP90 chaperone/DNA topoisomerase II/histidine kinase"/>
    <property type="match status" value="1"/>
</dbReference>
<dbReference type="RefSeq" id="WP_091134217.1">
    <property type="nucleotide sequence ID" value="NZ_CP023642.1"/>
</dbReference>
<evidence type="ECO:0000256" key="8">
    <source>
        <dbReference type="ARBA" id="ARBA00023012"/>
    </source>
</evidence>
<evidence type="ECO:0000259" key="10">
    <source>
        <dbReference type="Pfam" id="PF02518"/>
    </source>
</evidence>
<proteinExistence type="predicted"/>
<evidence type="ECO:0000256" key="1">
    <source>
        <dbReference type="ARBA" id="ARBA00000085"/>
    </source>
</evidence>
<sequence length="392" mass="43572">MLKRLTLYFIPLEKQELPEILLKYKLVVNIILITFLFDLDYALITVTIKMSEGTISLIAAAILHLLLVFAIKRNVSLLFIVNFYVLIGVSAVFISIYFSGGLNSPVLPWLATSPVVALLMNGKKTGLVWLFINSGIALYFGISDRLGYAFPLHYDLDWKNSLAINCLVGLILIVFFVSFVFESGKNSAFKKLAENSILLAEEKRKNAFHEISQEIHDGVGQTLSIIKLNLHLLEKIKDESGGKLNETVELVTKAIVDLRNISNHLYSENLHSFNLENALNDDLTLIKNIGTHSVLLNITGKPNLDPKTSFTMYRIAKEGLNNILKHANATSITITLDYSNQFSMMIQDNGVGISYKNENGQGIASMRDRISLLGGYMSIENSGGGTILKLLI</sequence>
<gene>
    <name evidence="12" type="ORF">SAMN02927916_3384</name>
</gene>
<accession>A0ABY0LYB0</accession>
<evidence type="ECO:0000256" key="2">
    <source>
        <dbReference type="ARBA" id="ARBA00012438"/>
    </source>
</evidence>
<keyword evidence="13" id="KW-1185">Reference proteome</keyword>
<evidence type="ECO:0000256" key="4">
    <source>
        <dbReference type="ARBA" id="ARBA00022679"/>
    </source>
</evidence>
<keyword evidence="9" id="KW-0472">Membrane</keyword>
<dbReference type="GO" id="GO:0016301">
    <property type="term" value="F:kinase activity"/>
    <property type="evidence" value="ECO:0007669"/>
    <property type="project" value="UniProtKB-KW"/>
</dbReference>
<feature type="transmembrane region" description="Helical" evidence="9">
    <location>
        <begin position="26"/>
        <end position="48"/>
    </location>
</feature>
<dbReference type="Pfam" id="PF02518">
    <property type="entry name" value="HATPase_c"/>
    <property type="match status" value="1"/>
</dbReference>
<feature type="transmembrane region" description="Helical" evidence="9">
    <location>
        <begin position="78"/>
        <end position="98"/>
    </location>
</feature>
<keyword evidence="5" id="KW-0547">Nucleotide-binding</keyword>
<feature type="transmembrane region" description="Helical" evidence="9">
    <location>
        <begin position="54"/>
        <end position="71"/>
    </location>
</feature>
<keyword evidence="3" id="KW-0597">Phosphoprotein</keyword>
<keyword evidence="9" id="KW-1133">Transmembrane helix</keyword>
<protein>
    <recommendedName>
        <fullName evidence="2">histidine kinase</fullName>
        <ecNumber evidence="2">2.7.13.3</ecNumber>
    </recommendedName>
</protein>
<dbReference type="EMBL" id="FMVC01000005">
    <property type="protein sequence ID" value="SCY78697.1"/>
    <property type="molecule type" value="Genomic_DNA"/>
</dbReference>
<keyword evidence="9" id="KW-0812">Transmembrane</keyword>
<feature type="domain" description="Histidine kinase/HSP90-like ATPase" evidence="10">
    <location>
        <begin position="312"/>
        <end position="388"/>
    </location>
</feature>
<dbReference type="Proteomes" id="UP000199307">
    <property type="component" value="Unassembled WGS sequence"/>
</dbReference>
<dbReference type="PANTHER" id="PTHR24421">
    <property type="entry name" value="NITRATE/NITRITE SENSOR PROTEIN NARX-RELATED"/>
    <property type="match status" value="1"/>
</dbReference>
<evidence type="ECO:0000256" key="5">
    <source>
        <dbReference type="ARBA" id="ARBA00022741"/>
    </source>
</evidence>
<reference evidence="12 13" key="1">
    <citation type="submission" date="2016-10" db="EMBL/GenBank/DDBJ databases">
        <authorList>
            <person name="Varghese N."/>
            <person name="Submissions S."/>
        </authorList>
    </citation>
    <scope>NUCLEOTIDE SEQUENCE [LARGE SCALE GENOMIC DNA]</scope>
    <source>
        <strain evidence="12 13">CGMCC 1.6859</strain>
    </source>
</reference>
<keyword evidence="4" id="KW-0808">Transferase</keyword>
<feature type="domain" description="Signal transduction histidine kinase subgroup 3 dimerisation and phosphoacceptor" evidence="11">
    <location>
        <begin position="210"/>
        <end position="267"/>
    </location>
</feature>
<keyword evidence="6 12" id="KW-0418">Kinase</keyword>
<dbReference type="InterPro" id="IPR003594">
    <property type="entry name" value="HATPase_dom"/>
</dbReference>
<organism evidence="12 13">
    <name type="scientific">Flavobacterium anhuiense</name>
    <dbReference type="NCBI Taxonomy" id="459526"/>
    <lineage>
        <taxon>Bacteria</taxon>
        <taxon>Pseudomonadati</taxon>
        <taxon>Bacteroidota</taxon>
        <taxon>Flavobacteriia</taxon>
        <taxon>Flavobacteriales</taxon>
        <taxon>Flavobacteriaceae</taxon>
        <taxon>Flavobacterium</taxon>
    </lineage>
</organism>
<comment type="catalytic activity">
    <reaction evidence="1">
        <text>ATP + protein L-histidine = ADP + protein N-phospho-L-histidine.</text>
        <dbReference type="EC" id="2.7.13.3"/>
    </reaction>
</comment>
<evidence type="ECO:0000256" key="3">
    <source>
        <dbReference type="ARBA" id="ARBA00022553"/>
    </source>
</evidence>
<dbReference type="Pfam" id="PF07730">
    <property type="entry name" value="HisKA_3"/>
    <property type="match status" value="1"/>
</dbReference>